<sequence length="138" mass="14802">MFFSKLAVAAINPIAISSGTPSLFSQLSAPQHKHPVAASTSMDRWQTSEIPDAGAQTAEISPADNSEHRAAQCDWATGHCHAAAIPPENYDRSSNSPQRARNDLQPSTSTAAVFALFRPPIYAKLGFLRRSFGLLPLA</sequence>
<comment type="caution">
    <text evidence="2">The sequence shown here is derived from an EMBL/GenBank/DDBJ whole genome shotgun (WGS) entry which is preliminary data.</text>
</comment>
<feature type="compositionally biased region" description="Polar residues" evidence="1">
    <location>
        <begin position="92"/>
        <end position="105"/>
    </location>
</feature>
<organism evidence="2 3">
    <name type="scientific">Zhongshania arctica</name>
    <dbReference type="NCBI Taxonomy" id="3238302"/>
    <lineage>
        <taxon>Bacteria</taxon>
        <taxon>Pseudomonadati</taxon>
        <taxon>Pseudomonadota</taxon>
        <taxon>Gammaproteobacteria</taxon>
        <taxon>Cellvibrionales</taxon>
        <taxon>Spongiibacteraceae</taxon>
        <taxon>Zhongshania</taxon>
    </lineage>
</organism>
<proteinExistence type="predicted"/>
<dbReference type="Proteomes" id="UP001557484">
    <property type="component" value="Unassembled WGS sequence"/>
</dbReference>
<feature type="region of interest" description="Disordered" evidence="1">
    <location>
        <begin position="85"/>
        <end position="105"/>
    </location>
</feature>
<evidence type="ECO:0000313" key="3">
    <source>
        <dbReference type="Proteomes" id="UP001557484"/>
    </source>
</evidence>
<accession>A0ABV3TXE3</accession>
<evidence type="ECO:0000256" key="1">
    <source>
        <dbReference type="SAM" id="MobiDB-lite"/>
    </source>
</evidence>
<protein>
    <submittedName>
        <fullName evidence="2">Uncharacterized protein</fullName>
    </submittedName>
</protein>
<name>A0ABV3TXE3_9GAMM</name>
<dbReference type="RefSeq" id="WP_368376009.1">
    <property type="nucleotide sequence ID" value="NZ_JBFRYB010000001.1"/>
</dbReference>
<gene>
    <name evidence="2" type="ORF">AB4875_10475</name>
</gene>
<dbReference type="EMBL" id="JBFRYB010000001">
    <property type="protein sequence ID" value="MEX1665915.1"/>
    <property type="molecule type" value="Genomic_DNA"/>
</dbReference>
<reference evidence="2 3" key="1">
    <citation type="journal article" date="2011" name="Int. J. Syst. Evol. Microbiol.">
        <title>Zhongshania antarctica gen. nov., sp. nov. and Zhongshania guokunii sp. nov., gammaproteobacteria respectively isolated from coastal attached (fast) ice and surface seawater of the Antarctic.</title>
        <authorList>
            <person name="Li H.J."/>
            <person name="Zhang X.Y."/>
            <person name="Chen C.X."/>
            <person name="Zhang Y.J."/>
            <person name="Gao Z.M."/>
            <person name="Yu Y."/>
            <person name="Chen X.L."/>
            <person name="Chen B."/>
            <person name="Zhang Y.Z."/>
        </authorList>
    </citation>
    <scope>NUCLEOTIDE SEQUENCE [LARGE SCALE GENOMIC DNA]</scope>
    <source>
        <strain evidence="2 3">R06B22</strain>
    </source>
</reference>
<evidence type="ECO:0000313" key="2">
    <source>
        <dbReference type="EMBL" id="MEX1665915.1"/>
    </source>
</evidence>
<keyword evidence="3" id="KW-1185">Reference proteome</keyword>